<proteinExistence type="predicted"/>
<name>A0ABM9XRK8_9CORY</name>
<reference evidence="1 2" key="1">
    <citation type="submission" date="2009-01" db="EMBL/GenBank/DDBJ databases">
        <authorList>
            <person name="Qin X."/>
            <person name="Bachman B."/>
            <person name="Battles P."/>
            <person name="Bell A."/>
            <person name="Bess C."/>
            <person name="Bickham C."/>
            <person name="Chaboub L."/>
            <person name="Chen D."/>
            <person name="Coyle M."/>
            <person name="Deiros D.R."/>
            <person name="Dinh H."/>
            <person name="Forbes L."/>
            <person name="Fowler G."/>
            <person name="Francisco L."/>
            <person name="Fu Q."/>
            <person name="Gubbala S."/>
            <person name="Hale W."/>
            <person name="Han Y."/>
            <person name="Hemphill L."/>
            <person name="Highlander S.K."/>
            <person name="Hirani K."/>
            <person name="Hogues M."/>
            <person name="Jackson L."/>
            <person name="Jakkamsetti A."/>
            <person name="Javaid M."/>
            <person name="Jiang H."/>
            <person name="Korchina V."/>
            <person name="Kovar C."/>
            <person name="Lara F."/>
            <person name="Lee S."/>
            <person name="Mata R."/>
            <person name="Mathew T."/>
            <person name="Moen C."/>
            <person name="Morales K."/>
            <person name="Munidasa M."/>
            <person name="Nazareth L."/>
            <person name="Ngo R."/>
            <person name="Nguyen L."/>
            <person name="Okwuonu G."/>
            <person name="Ongeri F."/>
            <person name="Patil S."/>
            <person name="Petrosino J."/>
            <person name="Pham C."/>
            <person name="Pham P."/>
            <person name="Pu L.-L."/>
            <person name="Puazo M."/>
            <person name="Raj R."/>
            <person name="Reid J."/>
            <person name="Rouhana J."/>
            <person name="Saada N."/>
            <person name="Shang Y."/>
            <person name="Simmons D."/>
            <person name="Thornton R."/>
            <person name="Warren J."/>
            <person name="Weissenberger G."/>
            <person name="Zhang J."/>
            <person name="Zhang L."/>
            <person name="Zhou C."/>
            <person name="Zhu D."/>
            <person name="Muzny D."/>
            <person name="Worley K."/>
            <person name="Gibbs R."/>
        </authorList>
    </citation>
    <scope>NUCLEOTIDE SEQUENCE [LARGE SCALE GENOMIC DNA]</scope>
    <source>
        <strain evidence="1 2">ATCC 51866</strain>
    </source>
</reference>
<keyword evidence="2" id="KW-1185">Reference proteome</keyword>
<organism evidence="1 2">
    <name type="scientific">Corynebacterium glucuronolyticum ATCC 51866</name>
    <dbReference type="NCBI Taxonomy" id="548478"/>
    <lineage>
        <taxon>Bacteria</taxon>
        <taxon>Bacillati</taxon>
        <taxon>Actinomycetota</taxon>
        <taxon>Actinomycetes</taxon>
        <taxon>Mycobacteriales</taxon>
        <taxon>Corynebacteriaceae</taxon>
        <taxon>Corynebacterium</taxon>
    </lineage>
</organism>
<dbReference type="EMBL" id="ACHF01000020">
    <property type="protein sequence ID" value="EEI63829.1"/>
    <property type="molecule type" value="Genomic_DNA"/>
</dbReference>
<evidence type="ECO:0000313" key="1">
    <source>
        <dbReference type="EMBL" id="EEI63829.1"/>
    </source>
</evidence>
<protein>
    <submittedName>
        <fullName evidence="1">Uncharacterized protein</fullName>
    </submittedName>
</protein>
<comment type="caution">
    <text evidence="1">The sequence shown here is derived from an EMBL/GenBank/DDBJ whole genome shotgun (WGS) entry which is preliminary data.</text>
</comment>
<evidence type="ECO:0000313" key="2">
    <source>
        <dbReference type="Proteomes" id="UP000006237"/>
    </source>
</evidence>
<accession>A0ABM9XRK8</accession>
<sequence length="47" mass="5492">MFMDWIMGTRSLDQIAASHKHGLRTLTRWFKPFWAVQIPDNTDCGDP</sequence>
<gene>
    <name evidence="1" type="ORF">HMPREF0293_0625</name>
</gene>
<dbReference type="Proteomes" id="UP000006237">
    <property type="component" value="Unassembled WGS sequence"/>
</dbReference>